<dbReference type="Proteomes" id="UP001161405">
    <property type="component" value="Unassembled WGS sequence"/>
</dbReference>
<organism evidence="2 3">
    <name type="scientific">Maritalea porphyrae</name>
    <dbReference type="NCBI Taxonomy" id="880732"/>
    <lineage>
        <taxon>Bacteria</taxon>
        <taxon>Pseudomonadati</taxon>
        <taxon>Pseudomonadota</taxon>
        <taxon>Alphaproteobacteria</taxon>
        <taxon>Hyphomicrobiales</taxon>
        <taxon>Devosiaceae</taxon>
        <taxon>Maritalea</taxon>
    </lineage>
</organism>
<evidence type="ECO:0000313" key="3">
    <source>
        <dbReference type="Proteomes" id="UP001161405"/>
    </source>
</evidence>
<evidence type="ECO:0000313" key="2">
    <source>
        <dbReference type="EMBL" id="GLQ16970.1"/>
    </source>
</evidence>
<reference evidence="2" key="2">
    <citation type="submission" date="2023-01" db="EMBL/GenBank/DDBJ databases">
        <title>Draft genome sequence of Maritalea porphyrae strain NBRC 107169.</title>
        <authorList>
            <person name="Sun Q."/>
            <person name="Mori K."/>
        </authorList>
    </citation>
    <scope>NUCLEOTIDE SEQUENCE</scope>
    <source>
        <strain evidence="2">NBRC 107169</strain>
    </source>
</reference>
<protein>
    <submittedName>
        <fullName evidence="2">Uncharacterized protein</fullName>
    </submittedName>
</protein>
<reference evidence="2" key="1">
    <citation type="journal article" date="2014" name="Int. J. Syst. Evol. Microbiol.">
        <title>Complete genome of a new Firmicutes species belonging to the dominant human colonic microbiota ('Ruminococcus bicirculans') reveals two chromosomes and a selective capacity to utilize plant glucans.</title>
        <authorList>
            <consortium name="NISC Comparative Sequencing Program"/>
            <person name="Wegmann U."/>
            <person name="Louis P."/>
            <person name="Goesmann A."/>
            <person name="Henrissat B."/>
            <person name="Duncan S.H."/>
            <person name="Flint H.J."/>
        </authorList>
    </citation>
    <scope>NUCLEOTIDE SEQUENCE</scope>
    <source>
        <strain evidence="2">NBRC 107169</strain>
    </source>
</reference>
<accession>A0ABQ5URM0</accession>
<dbReference type="EMBL" id="BSNI01000002">
    <property type="protein sequence ID" value="GLQ16970.1"/>
    <property type="molecule type" value="Genomic_DNA"/>
</dbReference>
<proteinExistence type="predicted"/>
<keyword evidence="3" id="KW-1185">Reference proteome</keyword>
<feature type="region of interest" description="Disordered" evidence="1">
    <location>
        <begin position="1"/>
        <end position="32"/>
    </location>
</feature>
<name>A0ABQ5URM0_9HYPH</name>
<evidence type="ECO:0000256" key="1">
    <source>
        <dbReference type="SAM" id="MobiDB-lite"/>
    </source>
</evidence>
<sequence>MPGSGAKATNGGTKNNEPKTSKNGYNLPPDDLRLPSVSDWTTYKTGKFAGATTHELPNIYSPQK</sequence>
<comment type="caution">
    <text evidence="2">The sequence shown here is derived from an EMBL/GenBank/DDBJ whole genome shotgun (WGS) entry which is preliminary data.</text>
</comment>
<gene>
    <name evidence="2" type="ORF">GCM10007879_12190</name>
</gene>